<reference evidence="1" key="1">
    <citation type="journal article" date="2014" name="Front. Microbiol.">
        <title>High frequency of phylogenetically diverse reductive dehalogenase-homologous genes in deep subseafloor sedimentary metagenomes.</title>
        <authorList>
            <person name="Kawai M."/>
            <person name="Futagami T."/>
            <person name="Toyoda A."/>
            <person name="Takaki Y."/>
            <person name="Nishi S."/>
            <person name="Hori S."/>
            <person name="Arai W."/>
            <person name="Tsubouchi T."/>
            <person name="Morono Y."/>
            <person name="Uchiyama I."/>
            <person name="Ito T."/>
            <person name="Fujiyama A."/>
            <person name="Inagaki F."/>
            <person name="Takami H."/>
        </authorList>
    </citation>
    <scope>NUCLEOTIDE SEQUENCE</scope>
    <source>
        <strain evidence="1">Expedition CK06-06</strain>
    </source>
</reference>
<comment type="caution">
    <text evidence="1">The sequence shown here is derived from an EMBL/GenBank/DDBJ whole genome shotgun (WGS) entry which is preliminary data.</text>
</comment>
<protein>
    <submittedName>
        <fullName evidence="1">Uncharacterized protein</fullName>
    </submittedName>
</protein>
<dbReference type="EMBL" id="BARV01033371">
    <property type="protein sequence ID" value="GAI49580.1"/>
    <property type="molecule type" value="Genomic_DNA"/>
</dbReference>
<name>X1QEY5_9ZZZZ</name>
<proteinExistence type="predicted"/>
<evidence type="ECO:0000313" key="1">
    <source>
        <dbReference type="EMBL" id="GAI49580.1"/>
    </source>
</evidence>
<organism evidence="1">
    <name type="scientific">marine sediment metagenome</name>
    <dbReference type="NCBI Taxonomy" id="412755"/>
    <lineage>
        <taxon>unclassified sequences</taxon>
        <taxon>metagenomes</taxon>
        <taxon>ecological metagenomes</taxon>
    </lineage>
</organism>
<sequence>MREGRKYLTGRKWEIVGYSWRQSIVSDKWDVMRVFGDGSSDPAEMQRYDTRDEAHSVAESLAMKKNLPVFPPESIHAVFYEPAE</sequence>
<dbReference type="AlphaFoldDB" id="X1QEY5"/>
<gene>
    <name evidence="1" type="ORF">S06H3_52461</name>
</gene>
<accession>X1QEY5</accession>